<proteinExistence type="inferred from homology"/>
<evidence type="ECO:0000256" key="5">
    <source>
        <dbReference type="ARBA" id="ARBA00023284"/>
    </source>
</evidence>
<evidence type="ECO:0000256" key="2">
    <source>
        <dbReference type="ARBA" id="ARBA00007758"/>
    </source>
</evidence>
<keyword evidence="6" id="KW-0472">Membrane</keyword>
<evidence type="ECO:0000256" key="3">
    <source>
        <dbReference type="ARBA" id="ARBA00022748"/>
    </source>
</evidence>
<name>A0A1Y2JNU1_BRAJP</name>
<evidence type="ECO:0000313" key="9">
    <source>
        <dbReference type="Proteomes" id="UP000193335"/>
    </source>
</evidence>
<organism evidence="8 9">
    <name type="scientific">Bradyrhizobium japonicum</name>
    <dbReference type="NCBI Taxonomy" id="375"/>
    <lineage>
        <taxon>Bacteria</taxon>
        <taxon>Pseudomonadati</taxon>
        <taxon>Pseudomonadota</taxon>
        <taxon>Alphaproteobacteria</taxon>
        <taxon>Hyphomicrobiales</taxon>
        <taxon>Nitrobacteraceae</taxon>
        <taxon>Bradyrhizobium</taxon>
    </lineage>
</organism>
<accession>A0A1Y2JNU1</accession>
<protein>
    <submittedName>
        <fullName evidence="8">Thiol:disulfide interchange protein</fullName>
    </submittedName>
</protein>
<dbReference type="GO" id="GO:0017004">
    <property type="term" value="P:cytochrome complex assembly"/>
    <property type="evidence" value="ECO:0007669"/>
    <property type="project" value="UniProtKB-KW"/>
</dbReference>
<comment type="caution">
    <text evidence="8">The sequence shown here is derived from an EMBL/GenBank/DDBJ whole genome shotgun (WGS) entry which is preliminary data.</text>
</comment>
<dbReference type="Proteomes" id="UP000193335">
    <property type="component" value="Unassembled WGS sequence"/>
</dbReference>
<keyword evidence="5" id="KW-0676">Redox-active center</keyword>
<dbReference type="InterPro" id="IPR036249">
    <property type="entry name" value="Thioredoxin-like_sf"/>
</dbReference>
<dbReference type="RefSeq" id="WP_085401119.1">
    <property type="nucleotide sequence ID" value="NZ_NAFL01000248.1"/>
</dbReference>
<evidence type="ECO:0000259" key="7">
    <source>
        <dbReference type="PROSITE" id="PS51352"/>
    </source>
</evidence>
<dbReference type="GO" id="GO:0030288">
    <property type="term" value="C:outer membrane-bounded periplasmic space"/>
    <property type="evidence" value="ECO:0007669"/>
    <property type="project" value="InterPro"/>
</dbReference>
<keyword evidence="4" id="KW-1015">Disulfide bond</keyword>
<comment type="subcellular location">
    <subcellularLocation>
        <location evidence="1">Cell envelope</location>
    </subcellularLocation>
</comment>
<dbReference type="NCBIfam" id="TIGR00385">
    <property type="entry name" value="dsbE"/>
    <property type="match status" value="1"/>
</dbReference>
<feature type="domain" description="Thioredoxin" evidence="7">
    <location>
        <begin position="55"/>
        <end position="198"/>
    </location>
</feature>
<dbReference type="InterPro" id="IPR050553">
    <property type="entry name" value="Thioredoxin_ResA/DsbE_sf"/>
</dbReference>
<keyword evidence="3" id="KW-0201">Cytochrome c-type biogenesis</keyword>
<dbReference type="PROSITE" id="PS51352">
    <property type="entry name" value="THIOREDOXIN_2"/>
    <property type="match status" value="1"/>
</dbReference>
<dbReference type="CDD" id="cd03010">
    <property type="entry name" value="TlpA_like_DsbE"/>
    <property type="match status" value="1"/>
</dbReference>
<dbReference type="EMBL" id="NAFL01000248">
    <property type="protein sequence ID" value="OSJ32505.1"/>
    <property type="molecule type" value="Genomic_DNA"/>
</dbReference>
<dbReference type="PANTHER" id="PTHR42852:SF6">
    <property type="entry name" value="THIOL:DISULFIDE INTERCHANGE PROTEIN DSBE"/>
    <property type="match status" value="1"/>
</dbReference>
<evidence type="ECO:0000313" key="8">
    <source>
        <dbReference type="EMBL" id="OSJ32505.1"/>
    </source>
</evidence>
<keyword evidence="6" id="KW-0812">Transmembrane</keyword>
<reference evidence="8 9" key="1">
    <citation type="submission" date="2017-03" db="EMBL/GenBank/DDBJ databases">
        <title>Whole genome sequences of fourteen strains of Bradyrhizobium canariense and one strain of Bradyrhizobium japonicum isolated from Lupinus (Papilionoideae: Genisteae) species in Algeria.</title>
        <authorList>
            <person name="Crovadore J."/>
            <person name="Chekireb D."/>
            <person name="Brachmann A."/>
            <person name="Chablais R."/>
            <person name="Cochard B."/>
            <person name="Lefort F."/>
        </authorList>
    </citation>
    <scope>NUCLEOTIDE SEQUENCE [LARGE SCALE GENOMIC DNA]</scope>
    <source>
        <strain evidence="8 9">UBMA197</strain>
    </source>
</reference>
<dbReference type="InterPro" id="IPR004799">
    <property type="entry name" value="Periplasmic_diS_OxRdtase_DsbE"/>
</dbReference>
<dbReference type="InterPro" id="IPR013740">
    <property type="entry name" value="Redoxin"/>
</dbReference>
<keyword evidence="6" id="KW-1133">Transmembrane helix</keyword>
<dbReference type="AlphaFoldDB" id="A0A1Y2JNU1"/>
<gene>
    <name evidence="8" type="ORF">BSZ19_18270</name>
</gene>
<evidence type="ECO:0000256" key="6">
    <source>
        <dbReference type="SAM" id="Phobius"/>
    </source>
</evidence>
<sequence>MSETPLGNGPKRRSVRRYALAMIPLTVFGGIAVTTAKMLYDQHFHGKNLAEIPSALIGTKAPPLKLPPLEGSTRPALTDEVVKGKLTLVNFFASWCIPCRQEHPILTKLAHDGRLNIVAINYKDSKEHALRFLDELGNPYHAIGVDPNGKAAIDWGMYGIPESYLVAPDGTIVYKRVGPFDDLSLKEGLFPAMEKAGFSVSLSLINHPPGTVNRNTSSQR</sequence>
<dbReference type="GO" id="GO:0015036">
    <property type="term" value="F:disulfide oxidoreductase activity"/>
    <property type="evidence" value="ECO:0007669"/>
    <property type="project" value="InterPro"/>
</dbReference>
<evidence type="ECO:0000256" key="4">
    <source>
        <dbReference type="ARBA" id="ARBA00023157"/>
    </source>
</evidence>
<comment type="similarity">
    <text evidence="2">Belongs to the thioredoxin family. DsbE subfamily.</text>
</comment>
<evidence type="ECO:0000256" key="1">
    <source>
        <dbReference type="ARBA" id="ARBA00004196"/>
    </source>
</evidence>
<dbReference type="Gene3D" id="3.40.30.10">
    <property type="entry name" value="Glutaredoxin"/>
    <property type="match status" value="1"/>
</dbReference>
<dbReference type="InterPro" id="IPR013766">
    <property type="entry name" value="Thioredoxin_domain"/>
</dbReference>
<feature type="transmembrane region" description="Helical" evidence="6">
    <location>
        <begin position="18"/>
        <end position="40"/>
    </location>
</feature>
<dbReference type="SUPFAM" id="SSF52833">
    <property type="entry name" value="Thioredoxin-like"/>
    <property type="match status" value="1"/>
</dbReference>
<dbReference type="Pfam" id="PF08534">
    <property type="entry name" value="Redoxin"/>
    <property type="match status" value="1"/>
</dbReference>
<dbReference type="PANTHER" id="PTHR42852">
    <property type="entry name" value="THIOL:DISULFIDE INTERCHANGE PROTEIN DSBE"/>
    <property type="match status" value="1"/>
</dbReference>